<dbReference type="EMBL" id="SMGO01000003">
    <property type="protein sequence ID" value="TCK80764.1"/>
    <property type="molecule type" value="Genomic_DNA"/>
</dbReference>
<dbReference type="OrthoDB" id="609485at2"/>
<sequence length="919" mass="102772">MTKNILIFFVLLSSMAFAQEAPKTDINEIISSVNTLNDSLAIEKLYLQTDKPSYFSGDTLWFKAYLFNASSFNASTKSGIMYVEIANDSNRVVTRIMLPVFNGLASGQIALNEQEIPQGGYTLRAYTNWMRNFGEDYIVKKPIYIGNANDKDWLVNYSIQPLTNTEQGKMQLSLELDRIDKSPLGLRELQVQIADEKKTWFKNNLETNIDGLLTLDFELPQQVNSKNLTLNLQDLRKNEGNRKLSIPISLNRPEFIDLQFMPEGGNLVAGLPAHIAFKAINEDGLGTDVSGKIFNSSLQEVAEFQSTHRGIGTFNFTPLESEVYSARIELPNGLYNSYPLPTTKSTGITMAVNNSFQSDSCELIIHATPNTVTGPYFLVGQARGIALYGASFNLGKDSLKLKISKDIFPSGITKFTLIGPDNNVLNERIIFIDHDDNLRIQLTSNQTSYQLRDSVSLAIEVTDKNGMPVQGSFSLAVTDDGQVKTDSLTNGSIISQILLTADLKGTVEDPGYYSQSAKDSKKWQDLDQLLLAQGWVSYDWDKVFKEGPVLPYAAEPEFLIKGKVVNMFNKPVANSGIVLLSKKPFLTLDTITNEQGLFIFKDIQPVDTAVFFIQARNKNGKSSNVGIEMEEFSAPDFTPLNKRMVPWYVNTDTVKLLSVNKQIQLEKDQEEATSGTLLKAVVIEGRKVIKDSKNLNGPGGADVVIDEEVLEKVGRMTLGDLLYKNIEGFGVRTNSSGERYYTVYTKFVHLIIDGTDTEFFMSDSASQYEYFKDYFDYYDAEEIKGIEVMTSTRNALAYVQRFLNPLAKITDHIFIEVTTRSGHGPFLKKSIGTYLFKPMAFTLPREFYSPKYKASSTVDMTDIRSTIYWEPFITTDKDGKATVSFYTADNPGSYSIIIEGSDMQGNLGSTRSNIKLKNK</sequence>
<dbReference type="AlphaFoldDB" id="A0A4R1LR24"/>
<dbReference type="Gene3D" id="2.60.40.1930">
    <property type="match status" value="1"/>
</dbReference>
<feature type="chain" id="PRO_5020474383" description="MG2 domain-containing protein" evidence="1">
    <location>
        <begin position="19"/>
        <end position="919"/>
    </location>
</feature>
<feature type="signal peptide" evidence="1">
    <location>
        <begin position="1"/>
        <end position="18"/>
    </location>
</feature>
<dbReference type="RefSeq" id="WP_132225396.1">
    <property type="nucleotide sequence ID" value="NZ_SMGO01000003.1"/>
</dbReference>
<proteinExistence type="predicted"/>
<name>A0A4R1LR24_9SPHI</name>
<organism evidence="2 3">
    <name type="scientific">Albibacterium bauzanense</name>
    <dbReference type="NCBI Taxonomy" id="653929"/>
    <lineage>
        <taxon>Bacteria</taxon>
        <taxon>Pseudomonadati</taxon>
        <taxon>Bacteroidota</taxon>
        <taxon>Sphingobacteriia</taxon>
        <taxon>Sphingobacteriales</taxon>
        <taxon>Sphingobacteriaceae</taxon>
        <taxon>Albibacterium</taxon>
    </lineage>
</organism>
<evidence type="ECO:0000313" key="3">
    <source>
        <dbReference type="Proteomes" id="UP000294616"/>
    </source>
</evidence>
<accession>A0A4R1LR24</accession>
<keyword evidence="1" id="KW-0732">Signal</keyword>
<keyword evidence="3" id="KW-1185">Reference proteome</keyword>
<dbReference type="Proteomes" id="UP000294616">
    <property type="component" value="Unassembled WGS sequence"/>
</dbReference>
<gene>
    <name evidence="2" type="ORF">C8N28_2518</name>
</gene>
<protein>
    <recommendedName>
        <fullName evidence="4">MG2 domain-containing protein</fullName>
    </recommendedName>
</protein>
<evidence type="ECO:0000313" key="2">
    <source>
        <dbReference type="EMBL" id="TCK80764.1"/>
    </source>
</evidence>
<comment type="caution">
    <text evidence="2">The sequence shown here is derived from an EMBL/GenBank/DDBJ whole genome shotgun (WGS) entry which is preliminary data.</text>
</comment>
<evidence type="ECO:0000256" key="1">
    <source>
        <dbReference type="SAM" id="SignalP"/>
    </source>
</evidence>
<reference evidence="2 3" key="1">
    <citation type="submission" date="2019-03" db="EMBL/GenBank/DDBJ databases">
        <title>Genomic Encyclopedia of Archaeal and Bacterial Type Strains, Phase II (KMG-II): from individual species to whole genera.</title>
        <authorList>
            <person name="Goeker M."/>
        </authorList>
    </citation>
    <scope>NUCLEOTIDE SEQUENCE [LARGE SCALE GENOMIC DNA]</scope>
    <source>
        <strain evidence="2 3">DSM 22554</strain>
    </source>
</reference>
<evidence type="ECO:0008006" key="4">
    <source>
        <dbReference type="Google" id="ProtNLM"/>
    </source>
</evidence>